<dbReference type="RefSeq" id="WP_321395502.1">
    <property type="nucleotide sequence ID" value="NZ_CP139487.1"/>
</dbReference>
<accession>A0AAX4HQR3</accession>
<proteinExistence type="predicted"/>
<evidence type="ECO:0000313" key="3">
    <source>
        <dbReference type="EMBL" id="WPU65289.1"/>
    </source>
</evidence>
<keyword evidence="3" id="KW-0966">Cell projection</keyword>
<keyword evidence="1" id="KW-0732">Signal</keyword>
<organism evidence="3 4">
    <name type="scientific">Peredibacter starrii</name>
    <dbReference type="NCBI Taxonomy" id="28202"/>
    <lineage>
        <taxon>Bacteria</taxon>
        <taxon>Pseudomonadati</taxon>
        <taxon>Bdellovibrionota</taxon>
        <taxon>Bacteriovoracia</taxon>
        <taxon>Bacteriovoracales</taxon>
        <taxon>Bacteriovoracaceae</taxon>
        <taxon>Peredibacter</taxon>
    </lineage>
</organism>
<feature type="chain" id="PRO_5043354464" evidence="1">
    <location>
        <begin position="19"/>
        <end position="291"/>
    </location>
</feature>
<dbReference type="KEGG" id="psti:SOO65_00845"/>
<evidence type="ECO:0000256" key="1">
    <source>
        <dbReference type="SAM" id="SignalP"/>
    </source>
</evidence>
<keyword evidence="3" id="KW-0969">Cilium</keyword>
<feature type="domain" description="Flagella basal body P-ring formation protein FlgA SAF" evidence="2">
    <location>
        <begin position="193"/>
        <end position="289"/>
    </location>
</feature>
<dbReference type="Proteomes" id="UP001324634">
    <property type="component" value="Chromosome"/>
</dbReference>
<protein>
    <submittedName>
        <fullName evidence="3">Flagella basal body P-ring formation protein FlgA</fullName>
    </submittedName>
</protein>
<dbReference type="EMBL" id="CP139487">
    <property type="protein sequence ID" value="WPU65289.1"/>
    <property type="molecule type" value="Genomic_DNA"/>
</dbReference>
<dbReference type="PROSITE" id="PS51257">
    <property type="entry name" value="PROKAR_LIPOPROTEIN"/>
    <property type="match status" value="1"/>
</dbReference>
<sequence length="291" mass="32348">MKLVLILASLLFSGIALACEMALPHHLVIIGDNADLRSAIHHQNCPEETVNEITQILGSVEGKITAPQLVTMFRIKNQDVRIEPSVIQIQQFKQIVRDQLILPPGVQMKSSEAINAQNFIALAPGDRLEVQCIGCLYGTGQPLNVNHMGFDGNNRTLTVRADFKKMVKAYRLTSFMPAFADVPKDVLKEEYVESIPHTDLITNLDNLKFYKLNKPVKTGELLKMSDLNAINLVKAGLKTEVVIENSLVRIKTDGISRSNGTLGEVVEVFHPQKNKKYQGKVVDINKVLVEL</sequence>
<dbReference type="Pfam" id="PF13144">
    <property type="entry name" value="ChapFlgA"/>
    <property type="match status" value="1"/>
</dbReference>
<reference evidence="3 4" key="1">
    <citation type="submission" date="2023-11" db="EMBL/GenBank/DDBJ databases">
        <title>Peredibacter starrii A3.12.</title>
        <authorList>
            <person name="Mitchell R.J."/>
        </authorList>
    </citation>
    <scope>NUCLEOTIDE SEQUENCE [LARGE SCALE GENOMIC DNA]</scope>
    <source>
        <strain evidence="3 4">A3.12</strain>
    </source>
</reference>
<dbReference type="AlphaFoldDB" id="A0AAX4HQR3"/>
<gene>
    <name evidence="3" type="ORF">SOO65_00845</name>
</gene>
<keyword evidence="3" id="KW-0282">Flagellum</keyword>
<dbReference type="InterPro" id="IPR017585">
    <property type="entry name" value="SAF_FlgA"/>
</dbReference>
<feature type="signal peptide" evidence="1">
    <location>
        <begin position="1"/>
        <end position="18"/>
    </location>
</feature>
<evidence type="ECO:0000259" key="2">
    <source>
        <dbReference type="Pfam" id="PF13144"/>
    </source>
</evidence>
<name>A0AAX4HQR3_9BACT</name>
<evidence type="ECO:0000313" key="4">
    <source>
        <dbReference type="Proteomes" id="UP001324634"/>
    </source>
</evidence>
<keyword evidence="4" id="KW-1185">Reference proteome</keyword>